<dbReference type="GO" id="GO:0008324">
    <property type="term" value="F:monoatomic cation transmembrane transporter activity"/>
    <property type="evidence" value="ECO:0007669"/>
    <property type="project" value="InterPro"/>
</dbReference>
<keyword evidence="5 6" id="KW-0472">Membrane</keyword>
<accession>A0A7Z0E6C8</accession>
<keyword evidence="3 6" id="KW-0812">Transmembrane</keyword>
<evidence type="ECO:0000256" key="5">
    <source>
        <dbReference type="ARBA" id="ARBA00023136"/>
    </source>
</evidence>
<dbReference type="RefSeq" id="WP_343050530.1">
    <property type="nucleotide sequence ID" value="NZ_BAAALK010000009.1"/>
</dbReference>
<feature type="transmembrane region" description="Helical" evidence="6">
    <location>
        <begin position="138"/>
        <end position="156"/>
    </location>
</feature>
<keyword evidence="4 6" id="KW-1133">Transmembrane helix</keyword>
<dbReference type="InterPro" id="IPR058533">
    <property type="entry name" value="Cation_efflux_TM"/>
</dbReference>
<dbReference type="Proteomes" id="UP000560069">
    <property type="component" value="Unassembled WGS sequence"/>
</dbReference>
<keyword evidence="2" id="KW-0813">Transport</keyword>
<dbReference type="EMBL" id="JACCFQ010000001">
    <property type="protein sequence ID" value="NYJ15475.1"/>
    <property type="molecule type" value="Genomic_DNA"/>
</dbReference>
<feature type="transmembrane region" description="Helical" evidence="6">
    <location>
        <begin position="96"/>
        <end position="118"/>
    </location>
</feature>
<dbReference type="InterPro" id="IPR027469">
    <property type="entry name" value="Cation_efflux_TMD_sf"/>
</dbReference>
<dbReference type="AlphaFoldDB" id="A0A7Z0E6C8"/>
<dbReference type="InterPro" id="IPR050291">
    <property type="entry name" value="CDF_Transporter"/>
</dbReference>
<feature type="domain" description="Cation efflux protein transmembrane" evidence="7">
    <location>
        <begin position="34"/>
        <end position="229"/>
    </location>
</feature>
<evidence type="ECO:0000259" key="7">
    <source>
        <dbReference type="Pfam" id="PF01545"/>
    </source>
</evidence>
<sequence>MKKDLNFGRTELPPELQQTVRRAIRLEWFTIGYLVVTVSLIAAVMGNSQAMRAAWVEDMLALIPPIAFLVAVAIIKKPPTRRRPYGQHRAVGVGHLISAAALLVMGSLLILESAIGLVKGEHPPIGTFHLFGHTLWQGWFMIVVMLLLIPVPVILGRMKIKLAGALHDKVLYADADMLKADWRTSLGTAVGVAGVGFGLWWFDAAAAIFVGLSVVKDGVSNMSVAVTDLTDSRARTIEGNAPHPLIMAVENYARGLEWVQDAGARVRDQGHVFHTELFIVPKDGASLTLGQLQELRAGIVEMDWKLADVVVAPVATLPAEVHIGT</sequence>
<feature type="transmembrane region" description="Helical" evidence="6">
    <location>
        <begin position="26"/>
        <end position="47"/>
    </location>
</feature>
<proteinExistence type="predicted"/>
<evidence type="ECO:0000313" key="9">
    <source>
        <dbReference type="Proteomes" id="UP000560069"/>
    </source>
</evidence>
<evidence type="ECO:0000256" key="6">
    <source>
        <dbReference type="SAM" id="Phobius"/>
    </source>
</evidence>
<comment type="caution">
    <text evidence="8">The sequence shown here is derived from an EMBL/GenBank/DDBJ whole genome shotgun (WGS) entry which is preliminary data.</text>
</comment>
<dbReference type="Gene3D" id="1.20.1510.10">
    <property type="entry name" value="Cation efflux protein transmembrane domain"/>
    <property type="match status" value="1"/>
</dbReference>
<evidence type="ECO:0000256" key="4">
    <source>
        <dbReference type="ARBA" id="ARBA00022989"/>
    </source>
</evidence>
<protein>
    <submittedName>
        <fullName evidence="8">Divalent metal cation (Fe/Co/Zn/Cd) transporter</fullName>
    </submittedName>
</protein>
<evidence type="ECO:0000313" key="8">
    <source>
        <dbReference type="EMBL" id="NYJ15475.1"/>
    </source>
</evidence>
<keyword evidence="9" id="KW-1185">Reference proteome</keyword>
<gene>
    <name evidence="8" type="ORF">HNR11_000009</name>
</gene>
<dbReference type="PANTHER" id="PTHR43840">
    <property type="entry name" value="MITOCHONDRIAL METAL TRANSPORTER 1-RELATED"/>
    <property type="match status" value="1"/>
</dbReference>
<dbReference type="PANTHER" id="PTHR43840:SF15">
    <property type="entry name" value="MITOCHONDRIAL METAL TRANSPORTER 1-RELATED"/>
    <property type="match status" value="1"/>
</dbReference>
<name>A0A7Z0E6C8_9MICC</name>
<evidence type="ECO:0000256" key="2">
    <source>
        <dbReference type="ARBA" id="ARBA00022448"/>
    </source>
</evidence>
<evidence type="ECO:0000256" key="1">
    <source>
        <dbReference type="ARBA" id="ARBA00004141"/>
    </source>
</evidence>
<feature type="transmembrane region" description="Helical" evidence="6">
    <location>
        <begin position="59"/>
        <end position="75"/>
    </location>
</feature>
<organism evidence="8 9">
    <name type="scientific">Nesterenkonia sandarakina</name>
    <dbReference type="NCBI Taxonomy" id="272918"/>
    <lineage>
        <taxon>Bacteria</taxon>
        <taxon>Bacillati</taxon>
        <taxon>Actinomycetota</taxon>
        <taxon>Actinomycetes</taxon>
        <taxon>Micrococcales</taxon>
        <taxon>Micrococcaceae</taxon>
        <taxon>Nesterenkonia</taxon>
    </lineage>
</organism>
<reference evidence="8 9" key="1">
    <citation type="submission" date="2020-07" db="EMBL/GenBank/DDBJ databases">
        <title>Sequencing the genomes of 1000 actinobacteria strains.</title>
        <authorList>
            <person name="Klenk H.-P."/>
        </authorList>
    </citation>
    <scope>NUCLEOTIDE SEQUENCE [LARGE SCALE GENOMIC DNA]</scope>
    <source>
        <strain evidence="8 9">DSM 15664</strain>
    </source>
</reference>
<feature type="transmembrane region" description="Helical" evidence="6">
    <location>
        <begin position="186"/>
        <end position="212"/>
    </location>
</feature>
<dbReference type="GO" id="GO:0016020">
    <property type="term" value="C:membrane"/>
    <property type="evidence" value="ECO:0007669"/>
    <property type="project" value="UniProtKB-SubCell"/>
</dbReference>
<evidence type="ECO:0000256" key="3">
    <source>
        <dbReference type="ARBA" id="ARBA00022692"/>
    </source>
</evidence>
<dbReference type="Pfam" id="PF01545">
    <property type="entry name" value="Cation_efflux"/>
    <property type="match status" value="1"/>
</dbReference>
<comment type="subcellular location">
    <subcellularLocation>
        <location evidence="1">Membrane</location>
        <topology evidence="1">Multi-pass membrane protein</topology>
    </subcellularLocation>
</comment>
<dbReference type="SUPFAM" id="SSF161111">
    <property type="entry name" value="Cation efflux protein transmembrane domain-like"/>
    <property type="match status" value="1"/>
</dbReference>